<name>A0A6H0SF97_9MICC</name>
<keyword evidence="3" id="KW-0489">Methyltransferase</keyword>
<protein>
    <submittedName>
        <fullName evidence="3">Class I SAM-dependent methyltransferase</fullName>
    </submittedName>
</protein>
<feature type="domain" description="Methyltransferase" evidence="2">
    <location>
        <begin position="37"/>
        <end position="125"/>
    </location>
</feature>
<dbReference type="PANTHER" id="PTHR43861">
    <property type="entry name" value="TRANS-ACONITATE 2-METHYLTRANSFERASE-RELATED"/>
    <property type="match status" value="1"/>
</dbReference>
<sequence>MNDYDPRIVALYDADNPDGPDHDYYRSRADQIGARRIIDVGCGTGILTVTLAGKDREVLGLDPSTAMLEYARVRPGAERVQWIEGDCRVLNHRSFDYAVMSGNVAQHIPDPLWQQTLENLRRNLAIDSLLCFESRNPLRRAWETWAKEEPTTRMTPFGLQTEWCQTRELGDGKVLLESFARFEDSGEIVQDDVVLVFRTDQQINSQLEAAGFVVENIWGTWDRTPFDGSQAVMIFEARAR</sequence>
<dbReference type="GO" id="GO:0008168">
    <property type="term" value="F:methyltransferase activity"/>
    <property type="evidence" value="ECO:0007669"/>
    <property type="project" value="UniProtKB-KW"/>
</dbReference>
<evidence type="ECO:0000313" key="3">
    <source>
        <dbReference type="EMBL" id="QIV86068.1"/>
    </source>
</evidence>
<dbReference type="GO" id="GO:0032259">
    <property type="term" value="P:methylation"/>
    <property type="evidence" value="ECO:0007669"/>
    <property type="project" value="UniProtKB-KW"/>
</dbReference>
<gene>
    <name evidence="3" type="ORF">D3791_02375</name>
</gene>
<evidence type="ECO:0000256" key="1">
    <source>
        <dbReference type="ARBA" id="ARBA00022679"/>
    </source>
</evidence>
<dbReference type="SUPFAM" id="SSF53335">
    <property type="entry name" value="S-adenosyl-L-methionine-dependent methyltransferases"/>
    <property type="match status" value="1"/>
</dbReference>
<keyword evidence="4" id="KW-1185">Reference proteome</keyword>
<proteinExistence type="predicted"/>
<dbReference type="CDD" id="cd02440">
    <property type="entry name" value="AdoMet_MTases"/>
    <property type="match status" value="1"/>
</dbReference>
<dbReference type="RefSeq" id="WP_172511195.1">
    <property type="nucleotide sequence ID" value="NZ_CP032549.1"/>
</dbReference>
<reference evidence="3 4" key="1">
    <citation type="submission" date="2018-09" db="EMBL/GenBank/DDBJ databases">
        <title>Glutamicibacter mishrai S5-52T (LMG 29155T = KCTC 39846T).</title>
        <authorList>
            <person name="Das S.K."/>
        </authorList>
    </citation>
    <scope>NUCLEOTIDE SEQUENCE [LARGE SCALE GENOMIC DNA]</scope>
    <source>
        <strain evidence="3 4">S5-52</strain>
    </source>
</reference>
<dbReference type="InterPro" id="IPR041698">
    <property type="entry name" value="Methyltransf_25"/>
</dbReference>
<dbReference type="AlphaFoldDB" id="A0A6H0SF97"/>
<dbReference type="Pfam" id="PF13649">
    <property type="entry name" value="Methyltransf_25"/>
    <property type="match status" value="1"/>
</dbReference>
<evidence type="ECO:0000313" key="4">
    <source>
        <dbReference type="Proteomes" id="UP000502331"/>
    </source>
</evidence>
<dbReference type="InterPro" id="IPR029063">
    <property type="entry name" value="SAM-dependent_MTases_sf"/>
</dbReference>
<accession>A0A6H0SF97</accession>
<dbReference type="EMBL" id="CP032549">
    <property type="protein sequence ID" value="QIV86068.1"/>
    <property type="molecule type" value="Genomic_DNA"/>
</dbReference>
<dbReference type="Gene3D" id="3.40.50.150">
    <property type="entry name" value="Vaccinia Virus protein VP39"/>
    <property type="match status" value="1"/>
</dbReference>
<organism evidence="3 4">
    <name type="scientific">Glutamicibacter mishrai</name>
    <dbReference type="NCBI Taxonomy" id="1775880"/>
    <lineage>
        <taxon>Bacteria</taxon>
        <taxon>Bacillati</taxon>
        <taxon>Actinomycetota</taxon>
        <taxon>Actinomycetes</taxon>
        <taxon>Micrococcales</taxon>
        <taxon>Micrococcaceae</taxon>
        <taxon>Glutamicibacter</taxon>
    </lineage>
</organism>
<evidence type="ECO:0000259" key="2">
    <source>
        <dbReference type="Pfam" id="PF13649"/>
    </source>
</evidence>
<dbReference type="Proteomes" id="UP000502331">
    <property type="component" value="Chromosome"/>
</dbReference>
<keyword evidence="1 3" id="KW-0808">Transferase</keyword>